<feature type="region of interest" description="Disordered" evidence="1">
    <location>
        <begin position="110"/>
        <end position="148"/>
    </location>
</feature>
<sequence length="148" mass="16443">MDGPLRDEICLVTFDEMWKNVLSCKNGNGMEIFPNLKALVGYIRSLPHFNAAAEKTFSLLPDISTKKRNSLSNESFNALAIVKLKSAAMSPSSLTNKLSEDQLSLMSSNKLYQPPKKKPHLLNLHAGSTDNEDDIFYEDISQPGPSNR</sequence>
<name>A0A9P0FC41_BRAAE</name>
<dbReference type="AlphaFoldDB" id="A0A9P0FC41"/>
<protein>
    <recommendedName>
        <fullName evidence="4">HAT C-terminal dimerisation domain-containing protein</fullName>
    </recommendedName>
</protein>
<organism evidence="2 3">
    <name type="scientific">Brassicogethes aeneus</name>
    <name type="common">Rape pollen beetle</name>
    <name type="synonym">Meligethes aeneus</name>
    <dbReference type="NCBI Taxonomy" id="1431903"/>
    <lineage>
        <taxon>Eukaryota</taxon>
        <taxon>Metazoa</taxon>
        <taxon>Ecdysozoa</taxon>
        <taxon>Arthropoda</taxon>
        <taxon>Hexapoda</taxon>
        <taxon>Insecta</taxon>
        <taxon>Pterygota</taxon>
        <taxon>Neoptera</taxon>
        <taxon>Endopterygota</taxon>
        <taxon>Coleoptera</taxon>
        <taxon>Polyphaga</taxon>
        <taxon>Cucujiformia</taxon>
        <taxon>Nitidulidae</taxon>
        <taxon>Meligethinae</taxon>
        <taxon>Brassicogethes</taxon>
    </lineage>
</organism>
<keyword evidence="3" id="KW-1185">Reference proteome</keyword>
<evidence type="ECO:0000313" key="2">
    <source>
        <dbReference type="EMBL" id="CAH0549744.1"/>
    </source>
</evidence>
<gene>
    <name evidence="2" type="ORF">MELIAE_LOCUS2789</name>
</gene>
<evidence type="ECO:0008006" key="4">
    <source>
        <dbReference type="Google" id="ProtNLM"/>
    </source>
</evidence>
<evidence type="ECO:0000313" key="3">
    <source>
        <dbReference type="Proteomes" id="UP001154078"/>
    </source>
</evidence>
<dbReference type="EMBL" id="OV121142">
    <property type="protein sequence ID" value="CAH0549744.1"/>
    <property type="molecule type" value="Genomic_DNA"/>
</dbReference>
<reference evidence="2" key="1">
    <citation type="submission" date="2021-12" db="EMBL/GenBank/DDBJ databases">
        <authorList>
            <person name="King R."/>
        </authorList>
    </citation>
    <scope>NUCLEOTIDE SEQUENCE</scope>
</reference>
<evidence type="ECO:0000256" key="1">
    <source>
        <dbReference type="SAM" id="MobiDB-lite"/>
    </source>
</evidence>
<accession>A0A9P0FC41</accession>
<proteinExistence type="predicted"/>
<dbReference type="OrthoDB" id="8046116at2759"/>
<dbReference type="Proteomes" id="UP001154078">
    <property type="component" value="Chromosome 11"/>
</dbReference>